<dbReference type="GO" id="GO:0097192">
    <property type="term" value="P:extrinsic apoptotic signaling pathway in absence of ligand"/>
    <property type="evidence" value="ECO:0007669"/>
    <property type="project" value="TreeGrafter"/>
</dbReference>
<evidence type="ECO:0000259" key="9">
    <source>
        <dbReference type="PROSITE" id="PS50017"/>
    </source>
</evidence>
<evidence type="ECO:0000313" key="11">
    <source>
        <dbReference type="EMBL" id="KAJ1141815.1"/>
    </source>
</evidence>
<feature type="signal peptide" evidence="8">
    <location>
        <begin position="1"/>
        <end position="25"/>
    </location>
</feature>
<dbReference type="GO" id="GO:0045121">
    <property type="term" value="C:membrane raft"/>
    <property type="evidence" value="ECO:0007669"/>
    <property type="project" value="TreeGrafter"/>
</dbReference>
<dbReference type="InterPro" id="IPR000488">
    <property type="entry name" value="Death_dom"/>
</dbReference>
<feature type="repeat" description="TNFR-Cys" evidence="6">
    <location>
        <begin position="121"/>
        <end position="160"/>
    </location>
</feature>
<keyword evidence="1" id="KW-0053">Apoptosis</keyword>
<dbReference type="AlphaFoldDB" id="A0AAV7QTU5"/>
<proteinExistence type="predicted"/>
<dbReference type="GO" id="GO:0097049">
    <property type="term" value="P:motor neuron apoptotic process"/>
    <property type="evidence" value="ECO:0007669"/>
    <property type="project" value="TreeGrafter"/>
</dbReference>
<reference evidence="11" key="1">
    <citation type="journal article" date="2022" name="bioRxiv">
        <title>Sequencing and chromosome-scale assembly of the giantPleurodeles waltlgenome.</title>
        <authorList>
            <person name="Brown T."/>
            <person name="Elewa A."/>
            <person name="Iarovenko S."/>
            <person name="Subramanian E."/>
            <person name="Araus A.J."/>
            <person name="Petzold A."/>
            <person name="Susuki M."/>
            <person name="Suzuki K.-i.T."/>
            <person name="Hayashi T."/>
            <person name="Toyoda A."/>
            <person name="Oliveira C."/>
            <person name="Osipova E."/>
            <person name="Leigh N.D."/>
            <person name="Simon A."/>
            <person name="Yun M.H."/>
        </authorList>
    </citation>
    <scope>NUCLEOTIDE SEQUENCE</scope>
    <source>
        <strain evidence="11">20211129_DDA</strain>
        <tissue evidence="11">Liver</tissue>
    </source>
</reference>
<keyword evidence="12" id="KW-1185">Reference proteome</keyword>
<dbReference type="SMART" id="SM00208">
    <property type="entry name" value="TNFR"/>
    <property type="match status" value="3"/>
</dbReference>
<dbReference type="GO" id="GO:0097527">
    <property type="term" value="P:necroptotic signaling pathway"/>
    <property type="evidence" value="ECO:0007669"/>
    <property type="project" value="TreeGrafter"/>
</dbReference>
<dbReference type="PROSITE" id="PS50050">
    <property type="entry name" value="TNFR_NGFR_2"/>
    <property type="match status" value="2"/>
</dbReference>
<feature type="domain" description="Death" evidence="9">
    <location>
        <begin position="248"/>
        <end position="314"/>
    </location>
</feature>
<dbReference type="InterPro" id="IPR011029">
    <property type="entry name" value="DEATH-like_dom_sf"/>
</dbReference>
<keyword evidence="7" id="KW-0472">Membrane</keyword>
<dbReference type="Gene3D" id="1.10.533.10">
    <property type="entry name" value="Death Domain, Fas"/>
    <property type="match status" value="1"/>
</dbReference>
<dbReference type="GO" id="GO:0005031">
    <property type="term" value="F:tumor necrosis factor receptor activity"/>
    <property type="evidence" value="ECO:0007669"/>
    <property type="project" value="TreeGrafter"/>
</dbReference>
<dbReference type="GO" id="GO:0043066">
    <property type="term" value="P:negative regulation of apoptotic process"/>
    <property type="evidence" value="ECO:0007669"/>
    <property type="project" value="TreeGrafter"/>
</dbReference>
<dbReference type="GO" id="GO:0009897">
    <property type="term" value="C:external side of plasma membrane"/>
    <property type="evidence" value="ECO:0007669"/>
    <property type="project" value="TreeGrafter"/>
</dbReference>
<organism evidence="11 12">
    <name type="scientific">Pleurodeles waltl</name>
    <name type="common">Iberian ribbed newt</name>
    <dbReference type="NCBI Taxonomy" id="8319"/>
    <lineage>
        <taxon>Eukaryota</taxon>
        <taxon>Metazoa</taxon>
        <taxon>Chordata</taxon>
        <taxon>Craniata</taxon>
        <taxon>Vertebrata</taxon>
        <taxon>Euteleostomi</taxon>
        <taxon>Amphibia</taxon>
        <taxon>Batrachia</taxon>
        <taxon>Caudata</taxon>
        <taxon>Salamandroidea</taxon>
        <taxon>Salamandridae</taxon>
        <taxon>Pleurodelinae</taxon>
        <taxon>Pleurodeles</taxon>
    </lineage>
</organism>
<dbReference type="Pfam" id="PF00531">
    <property type="entry name" value="Death"/>
    <property type="match status" value="1"/>
</dbReference>
<sequence length="317" mass="35773">MTRLRRCLFLLTPFMLLIEAPHVNQESLRITPAGAKNIVKRQTACPDGEYYSGLHCCKLCATGTHKISDCAEEHGNPYCTSCKKGIEYDTDQECHRCTICDPGEGLETLQDCTAKENTKCQCIEGYFCNATSRCTHCEPCDKCENGKILEKCTRQKNTLCEENHRKRTTLLAAIVVTVLVLIVAAAAAVLYCRKEKNLQTSHPGNSKETAPLQHEQSVDLQEKYPDVDLTQHFADIAEILNLETTLSFVRKNCMTEPTIEQIKMDNHGQTTEQKVQLVRKWYEEHGKPGAFDELIRTLTKLGYRSSAEKILKQIVGR</sequence>
<accession>A0AAV7QTU5</accession>
<evidence type="ECO:0000256" key="5">
    <source>
        <dbReference type="ARBA" id="ARBA00023180"/>
    </source>
</evidence>
<dbReference type="PROSITE" id="PS50017">
    <property type="entry name" value="DEATH_DOMAIN"/>
    <property type="match status" value="1"/>
</dbReference>
<feature type="domain" description="TNFR-Cys" evidence="10">
    <location>
        <begin position="121"/>
        <end position="160"/>
    </location>
</feature>
<keyword evidence="2 8" id="KW-0732">Signal</keyword>
<evidence type="ECO:0000313" key="12">
    <source>
        <dbReference type="Proteomes" id="UP001066276"/>
    </source>
</evidence>
<feature type="repeat" description="TNFR-Cys" evidence="6">
    <location>
        <begin position="81"/>
        <end position="120"/>
    </location>
</feature>
<evidence type="ECO:0000256" key="2">
    <source>
        <dbReference type="ARBA" id="ARBA00022729"/>
    </source>
</evidence>
<keyword evidence="5" id="KW-0325">Glycoprotein</keyword>
<comment type="caution">
    <text evidence="6">Lacks conserved residue(s) required for the propagation of feature annotation.</text>
</comment>
<evidence type="ECO:0000256" key="8">
    <source>
        <dbReference type="SAM" id="SignalP"/>
    </source>
</evidence>
<name>A0AAV7QTU5_PLEWA</name>
<keyword evidence="3" id="KW-0677">Repeat</keyword>
<feature type="domain" description="TNFR-Cys" evidence="10">
    <location>
        <begin position="81"/>
        <end position="120"/>
    </location>
</feature>
<evidence type="ECO:0000256" key="6">
    <source>
        <dbReference type="PROSITE-ProRule" id="PRU00206"/>
    </source>
</evidence>
<evidence type="ECO:0000256" key="1">
    <source>
        <dbReference type="ARBA" id="ARBA00022703"/>
    </source>
</evidence>
<dbReference type="InterPro" id="IPR001368">
    <property type="entry name" value="TNFR/NGFR_Cys_rich_reg"/>
</dbReference>
<feature type="transmembrane region" description="Helical" evidence="7">
    <location>
        <begin position="170"/>
        <end position="192"/>
    </location>
</feature>
<dbReference type="PANTHER" id="PTHR46874">
    <property type="entry name" value="TUMOR NECROSIS FACTOR RECEPTOR SUPERFAMILY MEMBER 6"/>
    <property type="match status" value="1"/>
</dbReference>
<gene>
    <name evidence="11" type="ORF">NDU88_008143</name>
</gene>
<keyword evidence="4 6" id="KW-1015">Disulfide bond</keyword>
<dbReference type="SMART" id="SM00005">
    <property type="entry name" value="DEATH"/>
    <property type="match status" value="1"/>
</dbReference>
<dbReference type="GO" id="GO:0031265">
    <property type="term" value="C:CD95 death-inducing signaling complex"/>
    <property type="evidence" value="ECO:0007669"/>
    <property type="project" value="TreeGrafter"/>
</dbReference>
<protein>
    <recommendedName>
        <fullName evidence="13">Tumor necrosis factor receptor superfamily member 6</fullName>
    </recommendedName>
</protein>
<feature type="chain" id="PRO_5043742577" description="Tumor necrosis factor receptor superfamily member 6" evidence="8">
    <location>
        <begin position="26"/>
        <end position="317"/>
    </location>
</feature>
<evidence type="ECO:0000256" key="3">
    <source>
        <dbReference type="ARBA" id="ARBA00022737"/>
    </source>
</evidence>
<dbReference type="SUPFAM" id="SSF47986">
    <property type="entry name" value="DEATH domain"/>
    <property type="match status" value="1"/>
</dbReference>
<dbReference type="PANTHER" id="PTHR46874:SF1">
    <property type="entry name" value="TUMOR NECROSIS FACTOR RECEPTOR SUPERFAMILY MEMBER 6"/>
    <property type="match status" value="1"/>
</dbReference>
<evidence type="ECO:0008006" key="13">
    <source>
        <dbReference type="Google" id="ProtNLM"/>
    </source>
</evidence>
<keyword evidence="7" id="KW-0812">Transmembrane</keyword>
<feature type="disulfide bond" evidence="6">
    <location>
        <begin position="122"/>
        <end position="137"/>
    </location>
</feature>
<evidence type="ECO:0000256" key="7">
    <source>
        <dbReference type="SAM" id="Phobius"/>
    </source>
</evidence>
<dbReference type="Pfam" id="PF00020">
    <property type="entry name" value="TNFR_c6"/>
    <property type="match status" value="1"/>
</dbReference>
<dbReference type="GO" id="GO:0006924">
    <property type="term" value="P:activation-induced cell death of T cells"/>
    <property type="evidence" value="ECO:0007669"/>
    <property type="project" value="TreeGrafter"/>
</dbReference>
<comment type="caution">
    <text evidence="11">The sequence shown here is derived from an EMBL/GenBank/DDBJ whole genome shotgun (WGS) entry which is preliminary data.</text>
</comment>
<keyword evidence="7" id="KW-1133">Transmembrane helix</keyword>
<dbReference type="Gene3D" id="2.10.50.10">
    <property type="entry name" value="Tumor Necrosis Factor Receptor, subunit A, domain 2"/>
    <property type="match status" value="2"/>
</dbReference>
<dbReference type="Proteomes" id="UP001066276">
    <property type="component" value="Chromosome 6"/>
</dbReference>
<dbReference type="SUPFAM" id="SSF57586">
    <property type="entry name" value="TNF receptor-like"/>
    <property type="match status" value="2"/>
</dbReference>
<dbReference type="EMBL" id="JANPWB010000010">
    <property type="protein sequence ID" value="KAJ1141815.1"/>
    <property type="molecule type" value="Genomic_DNA"/>
</dbReference>
<evidence type="ECO:0000259" key="10">
    <source>
        <dbReference type="PROSITE" id="PS50050"/>
    </source>
</evidence>
<evidence type="ECO:0000256" key="4">
    <source>
        <dbReference type="ARBA" id="ARBA00023157"/>
    </source>
</evidence>
<dbReference type="GO" id="GO:0032872">
    <property type="term" value="P:regulation of stress-activated MAPK cascade"/>
    <property type="evidence" value="ECO:0007669"/>
    <property type="project" value="TreeGrafter"/>
</dbReference>